<protein>
    <submittedName>
        <fullName evidence="2">Uncharacterized protein</fullName>
    </submittedName>
</protein>
<proteinExistence type="predicted"/>
<dbReference type="EMBL" id="JACGCU010000045">
    <property type="protein sequence ID" value="MBA6061627.1"/>
    <property type="molecule type" value="Genomic_DNA"/>
</dbReference>
<dbReference type="Proteomes" id="UP000556620">
    <property type="component" value="Unassembled WGS sequence"/>
</dbReference>
<dbReference type="RefSeq" id="WP_020308970.1">
    <property type="nucleotide sequence ID" value="NZ_JACGCU010000045.1"/>
</dbReference>
<organism evidence="2 3">
    <name type="scientific">Pseudomonas juntendi</name>
    <dbReference type="NCBI Taxonomy" id="2666183"/>
    <lineage>
        <taxon>Bacteria</taxon>
        <taxon>Pseudomonadati</taxon>
        <taxon>Pseudomonadota</taxon>
        <taxon>Gammaproteobacteria</taxon>
        <taxon>Pseudomonadales</taxon>
        <taxon>Pseudomonadaceae</taxon>
        <taxon>Pseudomonas</taxon>
    </lineage>
</organism>
<gene>
    <name evidence="2" type="ORF">H4C44_20920</name>
</gene>
<feature type="transmembrane region" description="Helical" evidence="1">
    <location>
        <begin position="16"/>
        <end position="34"/>
    </location>
</feature>
<accession>A0A7W2PUU2</accession>
<evidence type="ECO:0000313" key="2">
    <source>
        <dbReference type="EMBL" id="MBA6061627.1"/>
    </source>
</evidence>
<feature type="transmembrane region" description="Helical" evidence="1">
    <location>
        <begin position="40"/>
        <end position="62"/>
    </location>
</feature>
<feature type="transmembrane region" description="Helical" evidence="1">
    <location>
        <begin position="96"/>
        <end position="115"/>
    </location>
</feature>
<keyword evidence="1" id="KW-0472">Membrane</keyword>
<feature type="transmembrane region" description="Helical" evidence="1">
    <location>
        <begin position="69"/>
        <end position="90"/>
    </location>
</feature>
<evidence type="ECO:0000313" key="3">
    <source>
        <dbReference type="Proteomes" id="UP000556620"/>
    </source>
</evidence>
<keyword evidence="1" id="KW-0812">Transmembrane</keyword>
<reference evidence="2 3" key="1">
    <citation type="submission" date="2020-07" db="EMBL/GenBank/DDBJ databases">
        <title>Diversity of carbapenemase encoding genes among Pseudomonas putida group clinical isolates in a tertiary Brazilian hospital.</title>
        <authorList>
            <person name="Alberto-Lei F."/>
            <person name="Nodari C.S."/>
            <person name="Streling A.P."/>
            <person name="Paulino J.T."/>
            <person name="Bessa-Neto F.O."/>
            <person name="Cayo R."/>
            <person name="Gales A.C."/>
        </authorList>
    </citation>
    <scope>NUCLEOTIDE SEQUENCE [LARGE SCALE GENOMIC DNA]</scope>
    <source>
        <strain evidence="2 3">14535</strain>
    </source>
</reference>
<sequence length="118" mass="12175">MNSETKENLKAIARRNLPVAFIIPGAFITGATAIRHDRLVALADLLGFSFGAYVPIAIALILVGGSLRYVLGGAGLALFGLGCAVFGAMLLTGLPMGWFALGNALLMVGIALAIFSPE</sequence>
<keyword evidence="1" id="KW-1133">Transmembrane helix</keyword>
<comment type="caution">
    <text evidence="2">The sequence shown here is derived from an EMBL/GenBank/DDBJ whole genome shotgun (WGS) entry which is preliminary data.</text>
</comment>
<evidence type="ECO:0000256" key="1">
    <source>
        <dbReference type="SAM" id="Phobius"/>
    </source>
</evidence>
<dbReference type="AlphaFoldDB" id="A0A7W2PUU2"/>
<name>A0A7W2PUU2_9PSED</name>